<organism evidence="12 13">
    <name type="scientific">Glarea lozoyensis (strain ATCC 20868 / MF5171)</name>
    <dbReference type="NCBI Taxonomy" id="1116229"/>
    <lineage>
        <taxon>Eukaryota</taxon>
        <taxon>Fungi</taxon>
        <taxon>Dikarya</taxon>
        <taxon>Ascomycota</taxon>
        <taxon>Pezizomycotina</taxon>
        <taxon>Leotiomycetes</taxon>
        <taxon>Helotiales</taxon>
        <taxon>Helotiaceae</taxon>
        <taxon>Glarea</taxon>
    </lineage>
</organism>
<comment type="similarity">
    <text evidence="3">Belongs to the RRP40 family.</text>
</comment>
<proteinExistence type="inferred from homology"/>
<feature type="domain" description="K Homology" evidence="10">
    <location>
        <begin position="157"/>
        <end position="212"/>
    </location>
</feature>
<dbReference type="PANTHER" id="PTHR21321">
    <property type="entry name" value="PNAS-3 RELATED"/>
    <property type="match status" value="1"/>
</dbReference>
<evidence type="ECO:0000256" key="2">
    <source>
        <dbReference type="ARBA" id="ARBA00004604"/>
    </source>
</evidence>
<dbReference type="AlphaFoldDB" id="S3D0H1"/>
<dbReference type="InterPro" id="IPR041054">
    <property type="entry name" value="Rrp40_N_euk"/>
</dbReference>
<evidence type="ECO:0000313" key="13">
    <source>
        <dbReference type="Proteomes" id="UP000016922"/>
    </source>
</evidence>
<keyword evidence="5" id="KW-0698">rRNA processing</keyword>
<dbReference type="OrthoDB" id="340500at2759"/>
<dbReference type="eggNOG" id="KOG1004">
    <property type="taxonomic scope" value="Eukaryota"/>
</dbReference>
<dbReference type="EMBL" id="KE145360">
    <property type="protein sequence ID" value="EPE32032.1"/>
    <property type="molecule type" value="Genomic_DNA"/>
</dbReference>
<name>S3D0H1_GLAL2</name>
<dbReference type="OMA" id="SYMAFPN"/>
<dbReference type="HOGENOM" id="CLU_069847_0_0_1"/>
<dbReference type="Proteomes" id="UP000016922">
    <property type="component" value="Unassembled WGS sequence"/>
</dbReference>
<evidence type="ECO:0000313" key="12">
    <source>
        <dbReference type="EMBL" id="EPE32032.1"/>
    </source>
</evidence>
<evidence type="ECO:0000259" key="11">
    <source>
        <dbReference type="Pfam" id="PF18311"/>
    </source>
</evidence>
<keyword evidence="8" id="KW-0539">Nucleus</keyword>
<dbReference type="GO" id="GO:0000176">
    <property type="term" value="C:nuclear exosome (RNase complex)"/>
    <property type="evidence" value="ECO:0007669"/>
    <property type="project" value="EnsemblFungi"/>
</dbReference>
<dbReference type="RefSeq" id="XP_008081087.1">
    <property type="nucleotide sequence ID" value="XM_008082896.1"/>
</dbReference>
<dbReference type="Pfam" id="PF21262">
    <property type="entry name" value="RRP40_S1"/>
    <property type="match status" value="1"/>
</dbReference>
<dbReference type="SUPFAM" id="SSF54791">
    <property type="entry name" value="Eukaryotic type KH-domain (KH-domain type I)"/>
    <property type="match status" value="1"/>
</dbReference>
<keyword evidence="4" id="KW-0963">Cytoplasm</keyword>
<dbReference type="GO" id="GO:0071035">
    <property type="term" value="P:nuclear polyadenylation-dependent rRNA catabolic process"/>
    <property type="evidence" value="ECO:0007669"/>
    <property type="project" value="EnsemblFungi"/>
</dbReference>
<reference evidence="12 13" key="1">
    <citation type="journal article" date="2013" name="BMC Genomics">
        <title>Genomics-driven discovery of the pneumocandin biosynthetic gene cluster in the fungus Glarea lozoyensis.</title>
        <authorList>
            <person name="Chen L."/>
            <person name="Yue Q."/>
            <person name="Zhang X."/>
            <person name="Xiang M."/>
            <person name="Wang C."/>
            <person name="Li S."/>
            <person name="Che Y."/>
            <person name="Ortiz-Lopez F.J."/>
            <person name="Bills G.F."/>
            <person name="Liu X."/>
            <person name="An Z."/>
        </authorList>
    </citation>
    <scope>NUCLEOTIDE SEQUENCE [LARGE SCALE GENOMIC DNA]</scope>
    <source>
        <strain evidence="13">ATCC 20868 / MF5171</strain>
    </source>
</reference>
<evidence type="ECO:0000256" key="6">
    <source>
        <dbReference type="ARBA" id="ARBA00022835"/>
    </source>
</evidence>
<accession>S3D0H1</accession>
<dbReference type="CDD" id="cd05790">
    <property type="entry name" value="S1_Rrp40"/>
    <property type="match status" value="1"/>
</dbReference>
<dbReference type="GO" id="GO:0034475">
    <property type="term" value="P:U4 snRNA 3'-end processing"/>
    <property type="evidence" value="ECO:0007669"/>
    <property type="project" value="TreeGrafter"/>
</dbReference>
<dbReference type="GO" id="GO:0003723">
    <property type="term" value="F:RNA binding"/>
    <property type="evidence" value="ECO:0007669"/>
    <property type="project" value="UniProtKB-KW"/>
</dbReference>
<protein>
    <recommendedName>
        <fullName evidence="9">Ribosomal RNA-processing protein 40</fullName>
    </recommendedName>
</protein>
<feature type="domain" description="Exosome complex exonuclease Rrp40 N-terminal" evidence="11">
    <location>
        <begin position="28"/>
        <end position="67"/>
    </location>
</feature>
<dbReference type="Gene3D" id="2.40.50.100">
    <property type="match status" value="1"/>
</dbReference>
<dbReference type="InterPro" id="IPR036612">
    <property type="entry name" value="KH_dom_type_1_sf"/>
</dbReference>
<evidence type="ECO:0000259" key="10">
    <source>
        <dbReference type="Pfam" id="PF15985"/>
    </source>
</evidence>
<evidence type="ECO:0000256" key="9">
    <source>
        <dbReference type="ARBA" id="ARBA00030615"/>
    </source>
</evidence>
<dbReference type="GO" id="GO:0030145">
    <property type="term" value="F:manganese ion binding"/>
    <property type="evidence" value="ECO:0007669"/>
    <property type="project" value="EnsemblFungi"/>
</dbReference>
<dbReference type="Gene3D" id="2.40.50.140">
    <property type="entry name" value="Nucleic acid-binding proteins"/>
    <property type="match status" value="1"/>
</dbReference>
<dbReference type="InterPro" id="IPR037319">
    <property type="entry name" value="Rrp40_S1"/>
</dbReference>
<evidence type="ECO:0000256" key="1">
    <source>
        <dbReference type="ARBA" id="ARBA00004496"/>
    </source>
</evidence>
<dbReference type="GO" id="GO:0071051">
    <property type="term" value="P:poly(A)-dependent snoRNA 3'-end processing"/>
    <property type="evidence" value="ECO:0007669"/>
    <property type="project" value="TreeGrafter"/>
</dbReference>
<dbReference type="PANTHER" id="PTHR21321:SF1">
    <property type="entry name" value="EXOSOME COMPLEX COMPONENT RRP40"/>
    <property type="match status" value="1"/>
</dbReference>
<dbReference type="STRING" id="1116229.S3D0H1"/>
<keyword evidence="13" id="KW-1185">Reference proteome</keyword>
<evidence type="ECO:0000256" key="3">
    <source>
        <dbReference type="ARBA" id="ARBA00007841"/>
    </source>
</evidence>
<comment type="subcellular location">
    <subcellularLocation>
        <location evidence="1">Cytoplasm</location>
    </subcellularLocation>
    <subcellularLocation>
        <location evidence="2">Nucleus</location>
        <location evidence="2">Nucleolus</location>
    </subcellularLocation>
</comment>
<evidence type="ECO:0000256" key="7">
    <source>
        <dbReference type="ARBA" id="ARBA00022884"/>
    </source>
</evidence>
<dbReference type="InterPro" id="IPR026699">
    <property type="entry name" value="Exosome_RNA_bind1/RRP40/RRP4"/>
</dbReference>
<dbReference type="FunFam" id="2.40.50.100:FF:000073">
    <property type="entry name" value="Putative Exosome complex component RRP40"/>
    <property type="match status" value="1"/>
</dbReference>
<dbReference type="GO" id="GO:0000177">
    <property type="term" value="C:cytoplasmic exosome (RNase complex)"/>
    <property type="evidence" value="ECO:0007669"/>
    <property type="project" value="EnsemblFungi"/>
</dbReference>
<dbReference type="InterPro" id="IPR049469">
    <property type="entry name" value="RRP40_KH-I"/>
</dbReference>
<dbReference type="CDD" id="cd22526">
    <property type="entry name" value="KH-I_Rrp40"/>
    <property type="match status" value="1"/>
</dbReference>
<dbReference type="GO" id="GO:0071034">
    <property type="term" value="P:CUT catabolic process"/>
    <property type="evidence" value="ECO:0007669"/>
    <property type="project" value="TreeGrafter"/>
</dbReference>
<dbReference type="FunFam" id="2.40.50.140:FF:000127">
    <property type="entry name" value="Exosome complex component RRP40"/>
    <property type="match status" value="1"/>
</dbReference>
<sequence length="245" mass="26233">MAMAAGPFVLPGQILDSKDLPSHPTQPLKLGPGLRHIPPSTITTIVAGQLYTDKRKNAVWVESNGGRYTPTIGDLVIATIQKSSADVYYASISDYTPNATLPQLSFEGATKKTRPQLAFGALVYARVTLANKHMDPELECVSSSTGKSEGLGPLSEGMLFDISLAMSRRLMLPKPADQGALVLLEELGSQGISFETAVGRNGRVWVKSNSVKATLAIGRAVQETDEKVLSVEGQRKLAKKVARDT</sequence>
<keyword evidence="7" id="KW-0694">RNA-binding</keyword>
<dbReference type="GeneID" id="19471155"/>
<dbReference type="GO" id="GO:0000467">
    <property type="term" value="P:exonucleolytic trimming to generate mature 3'-end of 5.8S rRNA from tricistronic rRNA transcript (SSU-rRNA, 5.8S rRNA, LSU-rRNA)"/>
    <property type="evidence" value="ECO:0007669"/>
    <property type="project" value="EnsemblFungi"/>
</dbReference>
<evidence type="ECO:0000256" key="5">
    <source>
        <dbReference type="ARBA" id="ARBA00022552"/>
    </source>
</evidence>
<dbReference type="Gene3D" id="3.30.1370.10">
    <property type="entry name" value="K Homology domain, type 1"/>
    <property type="match status" value="1"/>
</dbReference>
<gene>
    <name evidence="12" type="ORF">GLAREA_12114</name>
</gene>
<evidence type="ECO:0000256" key="4">
    <source>
        <dbReference type="ARBA" id="ARBA00022490"/>
    </source>
</evidence>
<dbReference type="GO" id="GO:0071038">
    <property type="term" value="P:TRAMP-dependent tRNA surveillance pathway"/>
    <property type="evidence" value="ECO:0007669"/>
    <property type="project" value="EnsemblFungi"/>
</dbReference>
<dbReference type="KEGG" id="glz:GLAREA_12114"/>
<dbReference type="InterPro" id="IPR004088">
    <property type="entry name" value="KH_dom_type_1"/>
</dbReference>
<dbReference type="InterPro" id="IPR012340">
    <property type="entry name" value="NA-bd_OB-fold"/>
</dbReference>
<evidence type="ECO:0000256" key="8">
    <source>
        <dbReference type="ARBA" id="ARBA00023242"/>
    </source>
</evidence>
<keyword evidence="6" id="KW-0271">Exosome</keyword>
<dbReference type="GO" id="GO:0005730">
    <property type="term" value="C:nucleolus"/>
    <property type="evidence" value="ECO:0007669"/>
    <property type="project" value="UniProtKB-SubCell"/>
</dbReference>
<dbReference type="SUPFAM" id="SSF50249">
    <property type="entry name" value="Nucleic acid-binding proteins"/>
    <property type="match status" value="1"/>
</dbReference>
<dbReference type="Pfam" id="PF15985">
    <property type="entry name" value="KH_6"/>
    <property type="match status" value="1"/>
</dbReference>
<dbReference type="Pfam" id="PF18311">
    <property type="entry name" value="Rrp40_N"/>
    <property type="match status" value="1"/>
</dbReference>